<evidence type="ECO:0000256" key="2">
    <source>
        <dbReference type="ARBA" id="ARBA00018953"/>
    </source>
</evidence>
<dbReference type="InterPro" id="IPR016035">
    <property type="entry name" value="Acyl_Trfase/lysoPLipase"/>
</dbReference>
<dbReference type="GO" id="GO:0005829">
    <property type="term" value="C:cytosol"/>
    <property type="evidence" value="ECO:0007669"/>
    <property type="project" value="TreeGrafter"/>
</dbReference>
<dbReference type="Pfam" id="PF00698">
    <property type="entry name" value="Acyl_transf_1"/>
    <property type="match status" value="1"/>
</dbReference>
<dbReference type="SMART" id="SM00827">
    <property type="entry name" value="PKS_AT"/>
    <property type="match status" value="1"/>
</dbReference>
<evidence type="ECO:0000259" key="8">
    <source>
        <dbReference type="SMART" id="SM00827"/>
    </source>
</evidence>
<dbReference type="InterPro" id="IPR024925">
    <property type="entry name" value="Malonyl_CoA-ACP_transAc"/>
</dbReference>
<dbReference type="Gene3D" id="3.30.70.250">
    <property type="entry name" value="Malonyl-CoA ACP transacylase, ACP-binding"/>
    <property type="match status" value="1"/>
</dbReference>
<dbReference type="SUPFAM" id="SSF55048">
    <property type="entry name" value="Probable ACP-binding domain of malonyl-CoA ACP transacylase"/>
    <property type="match status" value="1"/>
</dbReference>
<dbReference type="EMBL" id="BMLT01000010">
    <property type="protein sequence ID" value="GGO86463.1"/>
    <property type="molecule type" value="Genomic_DNA"/>
</dbReference>
<evidence type="ECO:0000313" key="10">
    <source>
        <dbReference type="Proteomes" id="UP000599578"/>
    </source>
</evidence>
<keyword evidence="3 6" id="KW-0808">Transferase</keyword>
<sequence>MLSAFTFPGQGAQRPGMLRQLPTDADAQARIEEAEAVLGHSLETLDSPEALTDTRNVQLALLISGVLWAEYRQRRDGNPDFVLGLSIGAYPAAVVAGSLAFDDALRLVDLRGRLMQQAYPRGYGMLALTGVAQAQVEAAIADQQSEGRAVYLANLNGDQQFVLAGSREAMQDTAERIRAQAPCAGRLLDVAVPSHCALLDAQAQQMEQAFAEVAMKAPACGYVSAARARVLRQPNDIRQDLAQNMARQVHWHDSCRMLAERGLQRVIELPPGSTLTGLFRRVLPQGICQALASALPASTDPDE</sequence>
<evidence type="ECO:0000256" key="6">
    <source>
        <dbReference type="PIRNR" id="PIRNR000446"/>
    </source>
</evidence>
<keyword evidence="4 6" id="KW-0012">Acyltransferase</keyword>
<reference evidence="9 10" key="1">
    <citation type="journal article" date="2014" name="Int. J. Syst. Evol. Microbiol.">
        <title>Complete genome sequence of Corynebacterium casei LMG S-19264T (=DSM 44701T), isolated from a smear-ripened cheese.</title>
        <authorList>
            <consortium name="US DOE Joint Genome Institute (JGI-PGF)"/>
            <person name="Walter F."/>
            <person name="Albersmeier A."/>
            <person name="Kalinowski J."/>
            <person name="Ruckert C."/>
        </authorList>
    </citation>
    <scope>NUCLEOTIDE SEQUENCE [LARGE SCALE GENOMIC DNA]</scope>
    <source>
        <strain evidence="9 10">CGMCC 1.7286</strain>
    </source>
</reference>
<dbReference type="NCBIfam" id="TIGR03131">
    <property type="entry name" value="malonate_mdcH"/>
    <property type="match status" value="1"/>
</dbReference>
<organism evidence="9 10">
    <name type="scientific">Marinobacterium nitratireducens</name>
    <dbReference type="NCBI Taxonomy" id="518897"/>
    <lineage>
        <taxon>Bacteria</taxon>
        <taxon>Pseudomonadati</taxon>
        <taxon>Pseudomonadota</taxon>
        <taxon>Gammaproteobacteria</taxon>
        <taxon>Oceanospirillales</taxon>
        <taxon>Oceanospirillaceae</taxon>
        <taxon>Marinobacterium</taxon>
    </lineage>
</organism>
<comment type="similarity">
    <text evidence="6">Belongs to the fabD family.</text>
</comment>
<feature type="active site" evidence="7">
    <location>
        <position position="86"/>
    </location>
</feature>
<dbReference type="InterPro" id="IPR014043">
    <property type="entry name" value="Acyl_transferase_dom"/>
</dbReference>
<dbReference type="InterPro" id="IPR050858">
    <property type="entry name" value="Mal-CoA-ACP_Trans/PKS_FabD"/>
</dbReference>
<gene>
    <name evidence="9" type="ORF">GCM10011348_37380</name>
</gene>
<dbReference type="PIRSF" id="PIRSF000446">
    <property type="entry name" value="Mct"/>
    <property type="match status" value="1"/>
</dbReference>
<feature type="active site" evidence="7">
    <location>
        <position position="195"/>
    </location>
</feature>
<dbReference type="Proteomes" id="UP000599578">
    <property type="component" value="Unassembled WGS sequence"/>
</dbReference>
<dbReference type="GO" id="GO:0006633">
    <property type="term" value="P:fatty acid biosynthetic process"/>
    <property type="evidence" value="ECO:0007669"/>
    <property type="project" value="TreeGrafter"/>
</dbReference>
<evidence type="ECO:0000313" key="9">
    <source>
        <dbReference type="EMBL" id="GGO86463.1"/>
    </source>
</evidence>
<evidence type="ECO:0000256" key="4">
    <source>
        <dbReference type="ARBA" id="ARBA00023315"/>
    </source>
</evidence>
<evidence type="ECO:0000256" key="1">
    <source>
        <dbReference type="ARBA" id="ARBA00013258"/>
    </source>
</evidence>
<dbReference type="InterPro" id="IPR001227">
    <property type="entry name" value="Ac_transferase_dom_sf"/>
</dbReference>
<dbReference type="InterPro" id="IPR017554">
    <property type="entry name" value="Malonate_deCOase_MdcHsu"/>
</dbReference>
<dbReference type="PANTHER" id="PTHR42681">
    <property type="entry name" value="MALONYL-COA-ACYL CARRIER PROTEIN TRANSACYLASE, MITOCHONDRIAL"/>
    <property type="match status" value="1"/>
</dbReference>
<proteinExistence type="inferred from homology"/>
<protein>
    <recommendedName>
        <fullName evidence="2 6">Malonyl CoA-acyl carrier protein transacylase</fullName>
        <ecNumber evidence="1 6">2.3.1.39</ecNumber>
    </recommendedName>
</protein>
<dbReference type="RefSeq" id="WP_188862133.1">
    <property type="nucleotide sequence ID" value="NZ_BMLT01000010.1"/>
</dbReference>
<dbReference type="SUPFAM" id="SSF52151">
    <property type="entry name" value="FabD/lysophospholipase-like"/>
    <property type="match status" value="1"/>
</dbReference>
<evidence type="ECO:0000256" key="7">
    <source>
        <dbReference type="PIRSR" id="PIRSR000446-1"/>
    </source>
</evidence>
<dbReference type="EC" id="2.3.1.39" evidence="1 6"/>
<comment type="caution">
    <text evidence="9">The sequence shown here is derived from an EMBL/GenBank/DDBJ whole genome shotgun (WGS) entry which is preliminary data.</text>
</comment>
<feature type="domain" description="Malonyl-CoA:ACP transacylase (MAT)" evidence="8">
    <location>
        <begin position="6"/>
        <end position="298"/>
    </location>
</feature>
<dbReference type="GO" id="GO:0004314">
    <property type="term" value="F:[acyl-carrier-protein] S-malonyltransferase activity"/>
    <property type="evidence" value="ECO:0007669"/>
    <property type="project" value="UniProtKB-EC"/>
</dbReference>
<dbReference type="Gene3D" id="3.40.366.10">
    <property type="entry name" value="Malonyl-Coenzyme A Acyl Carrier Protein, domain 2"/>
    <property type="match status" value="1"/>
</dbReference>
<comment type="catalytic activity">
    <reaction evidence="5 6">
        <text>holo-[ACP] + malonyl-CoA = malonyl-[ACP] + CoA</text>
        <dbReference type="Rhea" id="RHEA:41792"/>
        <dbReference type="Rhea" id="RHEA-COMP:9623"/>
        <dbReference type="Rhea" id="RHEA-COMP:9685"/>
        <dbReference type="ChEBI" id="CHEBI:57287"/>
        <dbReference type="ChEBI" id="CHEBI:57384"/>
        <dbReference type="ChEBI" id="CHEBI:64479"/>
        <dbReference type="ChEBI" id="CHEBI:78449"/>
        <dbReference type="EC" id="2.3.1.39"/>
    </reaction>
</comment>
<dbReference type="InterPro" id="IPR016036">
    <property type="entry name" value="Malonyl_transacylase_ACP-bd"/>
</dbReference>
<accession>A0A917ZMD8</accession>
<keyword evidence="10" id="KW-1185">Reference proteome</keyword>
<evidence type="ECO:0000256" key="3">
    <source>
        <dbReference type="ARBA" id="ARBA00022679"/>
    </source>
</evidence>
<dbReference type="AlphaFoldDB" id="A0A917ZMD8"/>
<name>A0A917ZMD8_9GAMM</name>
<dbReference type="PANTHER" id="PTHR42681:SF1">
    <property type="entry name" value="MALONYL-COA-ACYL CARRIER PROTEIN TRANSACYLASE, MITOCHONDRIAL"/>
    <property type="match status" value="1"/>
</dbReference>
<evidence type="ECO:0000256" key="5">
    <source>
        <dbReference type="ARBA" id="ARBA00048462"/>
    </source>
</evidence>